<accession>A0A1I2FAL7</accession>
<evidence type="ECO:0000256" key="4">
    <source>
        <dbReference type="ARBA" id="ARBA00023015"/>
    </source>
</evidence>
<evidence type="ECO:0000256" key="6">
    <source>
        <dbReference type="HAMAP-Rule" id="MF_00073"/>
    </source>
</evidence>
<evidence type="ECO:0000256" key="3">
    <source>
        <dbReference type="ARBA" id="ARBA00022884"/>
    </source>
</evidence>
<dbReference type="GO" id="GO:0031564">
    <property type="term" value="P:transcription antitermination"/>
    <property type="evidence" value="ECO:0007669"/>
    <property type="project" value="UniProtKB-KW"/>
</dbReference>
<dbReference type="AlphaFoldDB" id="A0A1I2FAL7"/>
<comment type="similarity">
    <text evidence="1 6">Belongs to the NusB family.</text>
</comment>
<evidence type="ECO:0000313" key="8">
    <source>
        <dbReference type="EMBL" id="SFF02422.1"/>
    </source>
</evidence>
<evidence type="ECO:0000256" key="1">
    <source>
        <dbReference type="ARBA" id="ARBA00005952"/>
    </source>
</evidence>
<keyword evidence="4 6" id="KW-0805">Transcription regulation</keyword>
<dbReference type="GO" id="GO:0005829">
    <property type="term" value="C:cytosol"/>
    <property type="evidence" value="ECO:0007669"/>
    <property type="project" value="TreeGrafter"/>
</dbReference>
<evidence type="ECO:0000259" key="7">
    <source>
        <dbReference type="Pfam" id="PF01029"/>
    </source>
</evidence>
<dbReference type="PANTHER" id="PTHR11078:SF3">
    <property type="entry name" value="ANTITERMINATION NUSB DOMAIN-CONTAINING PROTEIN"/>
    <property type="match status" value="1"/>
</dbReference>
<sequence>MKRRLAREIAVSSLYQLEMNEVTPMEAVDMLMEEARSENEIEADFVENDQTDSYVRELVNGVADNKAAIDDMLQQYLTGWQVDRLSRVDRQILRLACFEIAYRNDVPPKAAINEAIELAKHFGTEESGKFVNGVLGKLLKEHEGEKANSESTN</sequence>
<dbReference type="SUPFAM" id="SSF48013">
    <property type="entry name" value="NusB-like"/>
    <property type="match status" value="1"/>
</dbReference>
<dbReference type="Gene3D" id="1.10.940.10">
    <property type="entry name" value="NusB-like"/>
    <property type="match status" value="1"/>
</dbReference>
<comment type="function">
    <text evidence="6">Involved in transcription antitermination. Required for transcription of ribosomal RNA (rRNA) genes. Binds specifically to the boxA antiterminator sequence of the ribosomal RNA (rrn) operons.</text>
</comment>
<evidence type="ECO:0000256" key="2">
    <source>
        <dbReference type="ARBA" id="ARBA00022814"/>
    </source>
</evidence>
<dbReference type="InterPro" id="IPR006027">
    <property type="entry name" value="NusB_RsmB_TIM44"/>
</dbReference>
<keyword evidence="9" id="KW-1185">Reference proteome</keyword>
<dbReference type="NCBIfam" id="TIGR01951">
    <property type="entry name" value="nusB"/>
    <property type="match status" value="1"/>
</dbReference>
<dbReference type="GO" id="GO:0003723">
    <property type="term" value="F:RNA binding"/>
    <property type="evidence" value="ECO:0007669"/>
    <property type="project" value="UniProtKB-UniRule"/>
</dbReference>
<keyword evidence="2 6" id="KW-0889">Transcription antitermination</keyword>
<feature type="domain" description="NusB/RsmB/TIM44" evidence="7">
    <location>
        <begin position="6"/>
        <end position="139"/>
    </location>
</feature>
<dbReference type="HAMAP" id="MF_00073">
    <property type="entry name" value="NusB"/>
    <property type="match status" value="1"/>
</dbReference>
<dbReference type="OrthoDB" id="9811381at2"/>
<dbReference type="STRING" id="1045775.SAMN05216378_4775"/>
<evidence type="ECO:0000256" key="5">
    <source>
        <dbReference type="ARBA" id="ARBA00023163"/>
    </source>
</evidence>
<dbReference type="RefSeq" id="WP_091188922.1">
    <property type="nucleotide sequence ID" value="NZ_FOMT01000005.1"/>
</dbReference>
<protein>
    <recommendedName>
        <fullName evidence="6">Transcription antitermination protein NusB</fullName>
    </recommendedName>
    <alternativeName>
        <fullName evidence="6">Antitermination factor NusB</fullName>
    </alternativeName>
</protein>
<name>A0A1I2FAL7_9BACL</name>
<keyword evidence="5 6" id="KW-0804">Transcription</keyword>
<reference evidence="9" key="1">
    <citation type="submission" date="2016-10" db="EMBL/GenBank/DDBJ databases">
        <authorList>
            <person name="Varghese N."/>
            <person name="Submissions S."/>
        </authorList>
    </citation>
    <scope>NUCLEOTIDE SEQUENCE [LARGE SCALE GENOMIC DNA]</scope>
    <source>
        <strain evidence="9">CGMCC 1.10784</strain>
    </source>
</reference>
<keyword evidence="3 6" id="KW-0694">RNA-binding</keyword>
<evidence type="ECO:0000313" key="9">
    <source>
        <dbReference type="Proteomes" id="UP000198855"/>
    </source>
</evidence>
<dbReference type="CDD" id="cd00619">
    <property type="entry name" value="Terminator_NusB"/>
    <property type="match status" value="1"/>
</dbReference>
<dbReference type="InterPro" id="IPR011605">
    <property type="entry name" value="NusB_fam"/>
</dbReference>
<gene>
    <name evidence="6" type="primary">nusB</name>
    <name evidence="8" type="ORF">SAMN05216378_4775</name>
</gene>
<dbReference type="Pfam" id="PF01029">
    <property type="entry name" value="NusB"/>
    <property type="match status" value="1"/>
</dbReference>
<organism evidence="8 9">
    <name type="scientific">Paenibacillus catalpae</name>
    <dbReference type="NCBI Taxonomy" id="1045775"/>
    <lineage>
        <taxon>Bacteria</taxon>
        <taxon>Bacillati</taxon>
        <taxon>Bacillota</taxon>
        <taxon>Bacilli</taxon>
        <taxon>Bacillales</taxon>
        <taxon>Paenibacillaceae</taxon>
        <taxon>Paenibacillus</taxon>
    </lineage>
</organism>
<dbReference type="GO" id="GO:0006353">
    <property type="term" value="P:DNA-templated transcription termination"/>
    <property type="evidence" value="ECO:0007669"/>
    <property type="project" value="UniProtKB-UniRule"/>
</dbReference>
<dbReference type="PANTHER" id="PTHR11078">
    <property type="entry name" value="N UTILIZATION SUBSTANCE PROTEIN B-RELATED"/>
    <property type="match status" value="1"/>
</dbReference>
<dbReference type="Proteomes" id="UP000198855">
    <property type="component" value="Unassembled WGS sequence"/>
</dbReference>
<dbReference type="InterPro" id="IPR035926">
    <property type="entry name" value="NusB-like_sf"/>
</dbReference>
<proteinExistence type="inferred from homology"/>
<dbReference type="EMBL" id="FOMT01000005">
    <property type="protein sequence ID" value="SFF02422.1"/>
    <property type="molecule type" value="Genomic_DNA"/>
</dbReference>